<keyword evidence="6" id="KW-0472">Membrane</keyword>
<dbReference type="InterPro" id="IPR017441">
    <property type="entry name" value="Protein_kinase_ATP_BS"/>
</dbReference>
<dbReference type="Gene3D" id="3.30.200.20">
    <property type="entry name" value="Phosphorylase Kinase, domain 1"/>
    <property type="match status" value="1"/>
</dbReference>
<evidence type="ECO:0000256" key="6">
    <source>
        <dbReference type="SAM" id="Phobius"/>
    </source>
</evidence>
<dbReference type="EMBL" id="LR586016">
    <property type="protein sequence ID" value="VIP04440.1"/>
    <property type="molecule type" value="Genomic_DNA"/>
</dbReference>
<dbReference type="InParanoid" id="A0A6C2YRZ7"/>
<reference evidence="8" key="1">
    <citation type="submission" date="2019-04" db="EMBL/GenBank/DDBJ databases">
        <authorList>
            <consortium name="Science for Life Laboratories"/>
        </authorList>
    </citation>
    <scope>NUCLEOTIDE SEQUENCE</scope>
    <source>
        <strain evidence="8">MBLW1</strain>
    </source>
</reference>
<dbReference type="KEGG" id="tim:GMBLW1_47530"/>
<dbReference type="Gene3D" id="3.80.10.10">
    <property type="entry name" value="Ribonuclease Inhibitor"/>
    <property type="match status" value="1"/>
</dbReference>
<keyword evidence="9" id="KW-1185">Reference proteome</keyword>
<gene>
    <name evidence="8" type="ORF">GMBLW1_47530</name>
</gene>
<dbReference type="EMBL" id="LR593887">
    <property type="protein sequence ID" value="VTS06242.1"/>
    <property type="molecule type" value="Genomic_DNA"/>
</dbReference>
<keyword evidence="6" id="KW-0812">Transmembrane</keyword>
<evidence type="ECO:0000256" key="4">
    <source>
        <dbReference type="ARBA" id="ARBA00022840"/>
    </source>
</evidence>
<sequence length="819" mass="88631">MGTVVVSIASAPIPTAGSTVADTVAWDESSDDHEPVEATPLPKQIGQFPILGLLGEGGMGRIYAGIDPNLNRQVAIKVMRPETASKPEARQRFLREARAAAAVEHEALVPIYHVGEYEGIPYLVMPLLQGQSLDQLLSMVRILPIEWTLRLGVHVAQGLAAAHAAGLIHRDIKPANIWIELTPSGNQPQTLRRARILDFGLARSVQASDALTGSGVIIGTPSYMAPEQAAGGAMDARVDLYSLGLVLYRCLTGVNPFELGEVYATLTAIATRTAPPLIPQNPQITPALQTMVLQLLEKDPHRRIPRAELVAMLLDALLRGVANPFATTGMLTPPTTPFPMAELASGPVRAVTPTHIPMPAPRPIPPNPQPVVNSPFAAIDVDADADSEAAGPTVTSRSGTKSLPKSPTGIPWLWIGAGGGVVCAAVLGLLWMLGVGKVKSTDGMVSLRTTVSGVVVRFFRENQAIADADHATPANLPAGTYHAELIAPLDQQLRIDPANFVLRPNERLTMVVSAPSKTRDKSELPSGNPKVDRLDKLLFDDWLMQVRGLNGEDLADAIRRRLRQTNSGQDGEIQFQLDATTNAIIGADAAWGRIPNLAPLQTLTELRMLVHRADGNALSVAVDFSPLQQAKLEVLDFNHAPIQSLEFLRGMPIKKVNISNTRVQDLSPLEQSPLDEINIYASQVQDLTPLGKCKSLKRFTFGGESIPEMGRVSLEPLRGLSLEYFSMNESTLTDLSPLEGMPLREVGFITSRVRDITPVCNPKLRMLRCRSAPVQSLEPLKGIPLEILESDLAAVSKPFLREIPTLREINRQPAEEFLR</sequence>
<dbReference type="AlphaFoldDB" id="A0A6C2YRZ7"/>
<evidence type="ECO:0000256" key="1">
    <source>
        <dbReference type="ARBA" id="ARBA00022679"/>
    </source>
</evidence>
<dbReference type="PANTHER" id="PTHR43289">
    <property type="entry name" value="MITOGEN-ACTIVATED PROTEIN KINASE KINASE KINASE 20-RELATED"/>
    <property type="match status" value="1"/>
</dbReference>
<dbReference type="InterPro" id="IPR000719">
    <property type="entry name" value="Prot_kinase_dom"/>
</dbReference>
<dbReference type="GO" id="GO:0005524">
    <property type="term" value="F:ATP binding"/>
    <property type="evidence" value="ECO:0007669"/>
    <property type="project" value="UniProtKB-UniRule"/>
</dbReference>
<dbReference type="SUPFAM" id="SSF56112">
    <property type="entry name" value="Protein kinase-like (PK-like)"/>
    <property type="match status" value="1"/>
</dbReference>
<dbReference type="Proteomes" id="UP000464378">
    <property type="component" value="Chromosome"/>
</dbReference>
<feature type="binding site" evidence="5">
    <location>
        <position position="77"/>
    </location>
    <ligand>
        <name>ATP</name>
        <dbReference type="ChEBI" id="CHEBI:30616"/>
    </ligand>
</feature>
<evidence type="ECO:0000313" key="9">
    <source>
        <dbReference type="Proteomes" id="UP000464378"/>
    </source>
</evidence>
<dbReference type="SUPFAM" id="SSF52058">
    <property type="entry name" value="L domain-like"/>
    <property type="match status" value="1"/>
</dbReference>
<dbReference type="InterPro" id="IPR032675">
    <property type="entry name" value="LRR_dom_sf"/>
</dbReference>
<proteinExistence type="predicted"/>
<dbReference type="CDD" id="cd14014">
    <property type="entry name" value="STKc_PknB_like"/>
    <property type="match status" value="1"/>
</dbReference>
<dbReference type="Pfam" id="PF00069">
    <property type="entry name" value="Pkinase"/>
    <property type="match status" value="1"/>
</dbReference>
<dbReference type="Gene3D" id="1.10.510.10">
    <property type="entry name" value="Transferase(Phosphotransferase) domain 1"/>
    <property type="match status" value="1"/>
</dbReference>
<keyword evidence="4 5" id="KW-0067">ATP-binding</keyword>
<evidence type="ECO:0000313" key="8">
    <source>
        <dbReference type="EMBL" id="VIP04440.1"/>
    </source>
</evidence>
<feature type="domain" description="Protein kinase" evidence="7">
    <location>
        <begin position="48"/>
        <end position="318"/>
    </location>
</feature>
<keyword evidence="3 8" id="KW-0418">Kinase</keyword>
<accession>A0A6C2YRZ7</accession>
<dbReference type="GO" id="GO:0004674">
    <property type="term" value="F:protein serine/threonine kinase activity"/>
    <property type="evidence" value="ECO:0007669"/>
    <property type="project" value="TreeGrafter"/>
</dbReference>
<dbReference type="InterPro" id="IPR011009">
    <property type="entry name" value="Kinase-like_dom_sf"/>
</dbReference>
<evidence type="ECO:0000256" key="2">
    <source>
        <dbReference type="ARBA" id="ARBA00022741"/>
    </source>
</evidence>
<protein>
    <recommendedName>
        <fullName evidence="7">Protein kinase domain-containing protein</fullName>
    </recommendedName>
</protein>
<organism evidence="8">
    <name type="scientific">Tuwongella immobilis</name>
    <dbReference type="NCBI Taxonomy" id="692036"/>
    <lineage>
        <taxon>Bacteria</taxon>
        <taxon>Pseudomonadati</taxon>
        <taxon>Planctomycetota</taxon>
        <taxon>Planctomycetia</taxon>
        <taxon>Gemmatales</taxon>
        <taxon>Gemmataceae</taxon>
        <taxon>Tuwongella</taxon>
    </lineage>
</organism>
<dbReference type="PANTHER" id="PTHR43289:SF34">
    <property type="entry name" value="SERINE_THREONINE-PROTEIN KINASE YBDM-RELATED"/>
    <property type="match status" value="1"/>
</dbReference>
<dbReference type="PROSITE" id="PS50011">
    <property type="entry name" value="PROTEIN_KINASE_DOM"/>
    <property type="match status" value="1"/>
</dbReference>
<feature type="transmembrane region" description="Helical" evidence="6">
    <location>
        <begin position="412"/>
        <end position="434"/>
    </location>
</feature>
<keyword evidence="6" id="KW-1133">Transmembrane helix</keyword>
<name>A0A6C2YRZ7_9BACT</name>
<evidence type="ECO:0000256" key="5">
    <source>
        <dbReference type="PROSITE-ProRule" id="PRU10141"/>
    </source>
</evidence>
<dbReference type="SMART" id="SM00220">
    <property type="entry name" value="S_TKc"/>
    <property type="match status" value="1"/>
</dbReference>
<keyword evidence="2 5" id="KW-0547">Nucleotide-binding</keyword>
<dbReference type="PROSITE" id="PS00107">
    <property type="entry name" value="PROTEIN_KINASE_ATP"/>
    <property type="match status" value="1"/>
</dbReference>
<evidence type="ECO:0000256" key="3">
    <source>
        <dbReference type="ARBA" id="ARBA00022777"/>
    </source>
</evidence>
<evidence type="ECO:0000259" key="7">
    <source>
        <dbReference type="PROSITE" id="PS50011"/>
    </source>
</evidence>
<keyword evidence="1" id="KW-0808">Transferase</keyword>